<dbReference type="PROSITE" id="PS50088">
    <property type="entry name" value="ANK_REPEAT"/>
    <property type="match status" value="13"/>
</dbReference>
<keyword evidence="7" id="KW-1185">Reference proteome</keyword>
<proteinExistence type="predicted"/>
<feature type="region of interest" description="Disordered" evidence="5">
    <location>
        <begin position="180"/>
        <end position="238"/>
    </location>
</feature>
<feature type="repeat" description="ANK" evidence="3">
    <location>
        <begin position="829"/>
        <end position="861"/>
    </location>
</feature>
<dbReference type="SUPFAM" id="SSF48403">
    <property type="entry name" value="Ankyrin repeat"/>
    <property type="match status" value="2"/>
</dbReference>
<feature type="repeat" description="ANK" evidence="3">
    <location>
        <begin position="593"/>
        <end position="625"/>
    </location>
</feature>
<dbReference type="Pfam" id="PF13637">
    <property type="entry name" value="Ank_4"/>
    <property type="match status" value="2"/>
</dbReference>
<feature type="repeat" description="ANK" evidence="3">
    <location>
        <begin position="796"/>
        <end position="828"/>
    </location>
</feature>
<dbReference type="PANTHER" id="PTHR24173:SF74">
    <property type="entry name" value="ANKYRIN REPEAT DOMAIN-CONTAINING PROTEIN 16"/>
    <property type="match status" value="1"/>
</dbReference>
<feature type="compositionally biased region" description="Basic and acidic residues" evidence="5">
    <location>
        <begin position="507"/>
        <end position="523"/>
    </location>
</feature>
<dbReference type="Proteomes" id="UP000717585">
    <property type="component" value="Unassembled WGS sequence"/>
</dbReference>
<dbReference type="AlphaFoldDB" id="A0A8J6E898"/>
<evidence type="ECO:0000256" key="3">
    <source>
        <dbReference type="PROSITE-ProRule" id="PRU00023"/>
    </source>
</evidence>
<comment type="caution">
    <text evidence="6">The sequence shown here is derived from an EMBL/GenBank/DDBJ whole genome shotgun (WGS) entry which is preliminary data.</text>
</comment>
<evidence type="ECO:0000256" key="2">
    <source>
        <dbReference type="ARBA" id="ARBA00023043"/>
    </source>
</evidence>
<evidence type="ECO:0000256" key="5">
    <source>
        <dbReference type="SAM" id="MobiDB-lite"/>
    </source>
</evidence>
<feature type="repeat" description="ANK" evidence="3">
    <location>
        <begin position="1028"/>
        <end position="1060"/>
    </location>
</feature>
<name>A0A8J6E898_9EUKA</name>
<dbReference type="PRINTS" id="PR01415">
    <property type="entry name" value="ANKYRIN"/>
</dbReference>
<organism evidence="6 7">
    <name type="scientific">Carpediemonas membranifera</name>
    <dbReference type="NCBI Taxonomy" id="201153"/>
    <lineage>
        <taxon>Eukaryota</taxon>
        <taxon>Metamonada</taxon>
        <taxon>Carpediemonas-like organisms</taxon>
        <taxon>Carpediemonas</taxon>
    </lineage>
</organism>
<feature type="repeat" description="ANK" evidence="3">
    <location>
        <begin position="726"/>
        <end position="752"/>
    </location>
</feature>
<feature type="repeat" description="ANK" evidence="3">
    <location>
        <begin position="1061"/>
        <end position="1093"/>
    </location>
</feature>
<accession>A0A8J6E898</accession>
<evidence type="ECO:0000256" key="1">
    <source>
        <dbReference type="ARBA" id="ARBA00022737"/>
    </source>
</evidence>
<dbReference type="PANTHER" id="PTHR24173">
    <property type="entry name" value="ANKYRIN REPEAT CONTAINING"/>
    <property type="match status" value="1"/>
</dbReference>
<dbReference type="OrthoDB" id="7464126at2759"/>
<sequence length="1194" mass="127724">MEQAQHTDHNMTEMVQNITNLAQENEDQANEHAAGNAAGLMNESPEIHALNEARDADAELRIPKLVLAASSHRDTGQDGDDWYQPVNTLAISRPNTVQDYRVENDNASHGVGPLDANVLNTDGGENDVDIYGRRHHIPPVTDMMNTVLPEFSSITEPEPGPAEAGRLSPEITSLCPADTMPGPAQGAALVNPFSMPARPPSAQQVDRVDRPNDSGPAEPGPSNGREKQKRKPKQPSVSDLLAEKFARAERLAFVRSKLTTLMSLIHYLDRRLDRRPIAQIAWCMPERFDFRIKASKSLKLNADDRKSLKKKMLKHEIATIDANIAAIEAEIITLEADVRDHITHPPSKTDLIIRQADAPGEVDDDIEVSLDSILPEGVTAEESKPGDIAFSREENYQMHLARSCAEGSVAALDFVLALLGVVPEADMDVKATTKRILKKPHVSFRSGEVLNVAARKQVSRANGKALDADTNTVEVELARLEAARHGRQRRFYSILEQGLSAPRKRKDGAGDDNEGKRSRGPDRDFDDDPVFVISNYFRVMSGIEGLEVREEPVEPAGPPNRQLHQAFVAAVNNDGSRTRKMISAGVLPTATYKGVSLLGHACKAGSDSAAEILIDAGADLNVVDADGDTPLIRAIVGQHEKTAVVCVEKGADLTVTRRSSEPPLFVAVDAGLHKVVEAILSRVDCNVNAADSINETALAVACRTGQVEMVERLISAGADLNSTDSTGDTPLGLAICCMDTRAVKLLVEAGADCLKVVGQSGQAFSALYLAAEHDAVDIVHYILEKKPELLNYVDNGGRSPLFAASLFNSVETCRLLLQHHADCNLASDDSRTPLIVAAERNNTECIKLLLSAGASINAQDADGDTALMLACFYGRVESSRVLLEAGANCNVARADGVRAIYIATVRNNTALIKLLVENGAEINAQADNGRSALMEAVVQGHGAAVRALLATGADVNLPDSEGDSPLCAALADGDQEIVSALLHYGADCRALGRRGCSPIYLAAGHGHVSILKILLDTVPELVNQSDDLGLTPLFVASITSQVECINLLIRHGANLDLPSNEGQTPLLAAAVKGHTYVVNRLTQAGAVLDTQDEDGSTALLGSCIEGHTACVKLLLDAGADPNLSRPNGESPLSQAIARDYTAIVEMLVAVPGIDLNVPVAKDIEQEDEKHVSCSVCGVLGRVARSLLSALGRFM</sequence>
<feature type="repeat" description="ANK" evidence="3">
    <location>
        <begin position="862"/>
        <end position="894"/>
    </location>
</feature>
<feature type="repeat" description="ANK" evidence="3">
    <location>
        <begin position="895"/>
        <end position="927"/>
    </location>
</feature>
<keyword evidence="2 3" id="KW-0040">ANK repeat</keyword>
<feature type="coiled-coil region" evidence="4">
    <location>
        <begin position="310"/>
        <end position="337"/>
    </location>
</feature>
<feature type="repeat" description="ANK" evidence="3">
    <location>
        <begin position="961"/>
        <end position="993"/>
    </location>
</feature>
<feature type="region of interest" description="Disordered" evidence="5">
    <location>
        <begin position="502"/>
        <end position="527"/>
    </location>
</feature>
<feature type="repeat" description="ANK" evidence="3">
    <location>
        <begin position="1094"/>
        <end position="1126"/>
    </location>
</feature>
<dbReference type="InterPro" id="IPR036770">
    <property type="entry name" value="Ankyrin_rpt-contain_sf"/>
</dbReference>
<evidence type="ECO:0000313" key="7">
    <source>
        <dbReference type="Proteomes" id="UP000717585"/>
    </source>
</evidence>
<dbReference type="Pfam" id="PF00023">
    <property type="entry name" value="Ank"/>
    <property type="match status" value="1"/>
</dbReference>
<evidence type="ECO:0000313" key="6">
    <source>
        <dbReference type="EMBL" id="KAG9391600.1"/>
    </source>
</evidence>
<dbReference type="PROSITE" id="PS50297">
    <property type="entry name" value="ANK_REP_REGION"/>
    <property type="match status" value="12"/>
</dbReference>
<dbReference type="EMBL" id="JAHDYR010000053">
    <property type="protein sequence ID" value="KAG9391600.1"/>
    <property type="molecule type" value="Genomic_DNA"/>
</dbReference>
<dbReference type="SMART" id="SM00248">
    <property type="entry name" value="ANK"/>
    <property type="match status" value="17"/>
</dbReference>
<dbReference type="Pfam" id="PF12796">
    <property type="entry name" value="Ank_2"/>
    <property type="match status" value="5"/>
</dbReference>
<dbReference type="Gene3D" id="1.25.40.20">
    <property type="entry name" value="Ankyrin repeat-containing domain"/>
    <property type="match status" value="5"/>
</dbReference>
<keyword evidence="4" id="KW-0175">Coiled coil</keyword>
<gene>
    <name evidence="6" type="ORF">J8273_6365</name>
</gene>
<protein>
    <submittedName>
        <fullName evidence="6">Ankyrin repeats (3 copies)</fullName>
    </submittedName>
</protein>
<feature type="repeat" description="ANK" evidence="3">
    <location>
        <begin position="693"/>
        <end position="725"/>
    </location>
</feature>
<keyword evidence="1" id="KW-0677">Repeat</keyword>
<reference evidence="6" key="1">
    <citation type="submission" date="2021-05" db="EMBL/GenBank/DDBJ databases">
        <title>A free-living protist that lacks canonical eukaryotic 1 DNA replication and segregation systems.</title>
        <authorList>
            <person name="Salas-Leiva D.E."/>
            <person name="Tromer E.C."/>
            <person name="Curtis B.A."/>
            <person name="Jerlstrom-Hultqvist J."/>
            <person name="Kolisko M."/>
            <person name="Yi Z."/>
            <person name="Salas-Leiva J.S."/>
            <person name="Gallot-Lavallee L."/>
            <person name="Kops G.J.P.L."/>
            <person name="Archibald J.M."/>
            <person name="Simpson A.G.B."/>
            <person name="Roger A.J."/>
        </authorList>
    </citation>
    <scope>NUCLEOTIDE SEQUENCE</scope>
    <source>
        <strain evidence="6">BICM</strain>
    </source>
</reference>
<evidence type="ECO:0000256" key="4">
    <source>
        <dbReference type="SAM" id="Coils"/>
    </source>
</evidence>
<feature type="repeat" description="ANK" evidence="3">
    <location>
        <begin position="928"/>
        <end position="960"/>
    </location>
</feature>
<dbReference type="InterPro" id="IPR002110">
    <property type="entry name" value="Ankyrin_rpt"/>
</dbReference>
<feature type="repeat" description="ANK" evidence="3">
    <location>
        <begin position="994"/>
        <end position="1016"/>
    </location>
</feature>